<evidence type="ECO:0000313" key="1">
    <source>
        <dbReference type="EMBL" id="TWP51708.1"/>
    </source>
</evidence>
<proteinExistence type="predicted"/>
<dbReference type="RefSeq" id="WP_146351322.1">
    <property type="nucleotide sequence ID" value="NZ_VOBR01000007.1"/>
</dbReference>
<evidence type="ECO:0000313" key="2">
    <source>
        <dbReference type="Proteomes" id="UP000316639"/>
    </source>
</evidence>
<protein>
    <submittedName>
        <fullName evidence="1">Uncharacterized protein</fullName>
    </submittedName>
</protein>
<sequence>MMGIVYCGPYADLIDSYSHEGYAARKLPSGKLTGTWTHETREFVGYVAQCDCGWTGATLHPPTEQGEETAGDEWDREHLQQLIDKAKRSWRQWADRTGDAVQHVADLVRDQQFHRAAGVLTRLIEQLKVRQRVVAELAEGRDHW</sequence>
<comment type="caution">
    <text evidence="1">The sequence shown here is derived from an EMBL/GenBank/DDBJ whole genome shotgun (WGS) entry which is preliminary data.</text>
</comment>
<organism evidence="1 2">
    <name type="scientific">Lentzea tibetensis</name>
    <dbReference type="NCBI Taxonomy" id="2591470"/>
    <lineage>
        <taxon>Bacteria</taxon>
        <taxon>Bacillati</taxon>
        <taxon>Actinomycetota</taxon>
        <taxon>Actinomycetes</taxon>
        <taxon>Pseudonocardiales</taxon>
        <taxon>Pseudonocardiaceae</taxon>
        <taxon>Lentzea</taxon>
    </lineage>
</organism>
<dbReference type="Proteomes" id="UP000316639">
    <property type="component" value="Unassembled WGS sequence"/>
</dbReference>
<reference evidence="1 2" key="1">
    <citation type="submission" date="2019-07" db="EMBL/GenBank/DDBJ databases">
        <title>Lentzea xizangensis sp. nov., isolated from Qinghai-Tibetan Plateau Soils.</title>
        <authorList>
            <person name="Huang J."/>
        </authorList>
    </citation>
    <scope>NUCLEOTIDE SEQUENCE [LARGE SCALE GENOMIC DNA]</scope>
    <source>
        <strain evidence="1 2">FXJ1.1311</strain>
    </source>
</reference>
<accession>A0A563EW04</accession>
<dbReference type="OrthoDB" id="9812570at2"/>
<gene>
    <name evidence="1" type="ORF">FKR81_12635</name>
</gene>
<dbReference type="AlphaFoldDB" id="A0A563EW04"/>
<name>A0A563EW04_9PSEU</name>
<dbReference type="EMBL" id="VOBR01000007">
    <property type="protein sequence ID" value="TWP51708.1"/>
    <property type="molecule type" value="Genomic_DNA"/>
</dbReference>
<keyword evidence="2" id="KW-1185">Reference proteome</keyword>